<evidence type="ECO:0000313" key="3">
    <source>
        <dbReference type="Proteomes" id="UP000007832"/>
    </source>
</evidence>
<gene>
    <name evidence="2" type="ORF">HMPREF1162_1607</name>
</gene>
<dbReference type="AlphaFoldDB" id="F9NYA3"/>
<feature type="region of interest" description="Disordered" evidence="1">
    <location>
        <begin position="1"/>
        <end position="25"/>
    </location>
</feature>
<reference evidence="2 3" key="1">
    <citation type="submission" date="2011-07" db="EMBL/GenBank/DDBJ databases">
        <title>Genome Sequence of Propionibacterium acnes SK182B-JCVI.</title>
        <authorList>
            <person name="Durkin A.S."/>
            <person name="Madupu R."/>
            <person name="Hostetler J."/>
            <person name="Radune D."/>
            <person name="Torralba M."/>
            <person name="Methe B."/>
            <person name="Sutton G."/>
            <person name="Strausberg R.L."/>
            <person name="Nelson K.E."/>
        </authorList>
    </citation>
    <scope>NUCLEOTIDE SEQUENCE [LARGE SCALE GENOMIC DNA]</scope>
    <source>
        <strain evidence="2 3">SK182B-JCVI</strain>
    </source>
</reference>
<name>F9NYA3_9ACTN</name>
<evidence type="ECO:0000313" key="2">
    <source>
        <dbReference type="EMBL" id="EGR94437.1"/>
    </source>
</evidence>
<dbReference type="Proteomes" id="UP000007832">
    <property type="component" value="Unassembled WGS sequence"/>
</dbReference>
<protein>
    <submittedName>
        <fullName evidence="2">Uncharacterized protein</fullName>
    </submittedName>
</protein>
<organism evidence="2 3">
    <name type="scientific">[Propionibacterium] namnetense SK182B-JCVI</name>
    <dbReference type="NCBI Taxonomy" id="1051006"/>
    <lineage>
        <taxon>Bacteria</taxon>
        <taxon>Bacillati</taxon>
        <taxon>Actinomycetota</taxon>
        <taxon>Actinomycetes</taxon>
        <taxon>Propionibacteriales</taxon>
        <taxon>Propionibacteriaceae</taxon>
        <taxon>Cutibacterium</taxon>
    </lineage>
</organism>
<evidence type="ECO:0000256" key="1">
    <source>
        <dbReference type="SAM" id="MobiDB-lite"/>
    </source>
</evidence>
<sequence length="43" mass="4553">MYPEGSTTPDGDGVPRGVRDGADTFSRTLRAVVNRLSGGYAPR</sequence>
<proteinExistence type="predicted"/>
<comment type="caution">
    <text evidence="2">The sequence shown here is derived from an EMBL/GenBank/DDBJ whole genome shotgun (WGS) entry which is preliminary data.</text>
</comment>
<dbReference type="EMBL" id="AFUN01000047">
    <property type="protein sequence ID" value="EGR94437.1"/>
    <property type="molecule type" value="Genomic_DNA"/>
</dbReference>
<accession>F9NYA3</accession>